<keyword evidence="2" id="KW-1185">Reference proteome</keyword>
<comment type="caution">
    <text evidence="1">The sequence shown here is derived from an EMBL/GenBank/DDBJ whole genome shotgun (WGS) entry which is preliminary data.</text>
</comment>
<evidence type="ECO:0000313" key="2">
    <source>
        <dbReference type="Proteomes" id="UP001470230"/>
    </source>
</evidence>
<sequence>MKGKVEVAVKTKNGVVHPASDYALQLTWFPADIKFEGYDLLGITCIITEIDSSTIKVNEIDKVFADIFAREIPFTMTKYNEVATRLEFKVGDYHIDSTNL</sequence>
<dbReference type="EMBL" id="JAPFFF010000078">
    <property type="protein sequence ID" value="KAK8835648.1"/>
    <property type="molecule type" value="Genomic_DNA"/>
</dbReference>
<reference evidence="1 2" key="1">
    <citation type="submission" date="2024-04" db="EMBL/GenBank/DDBJ databases">
        <title>Tritrichomonas musculus Genome.</title>
        <authorList>
            <person name="Alves-Ferreira E."/>
            <person name="Grigg M."/>
            <person name="Lorenzi H."/>
            <person name="Galac M."/>
        </authorList>
    </citation>
    <scope>NUCLEOTIDE SEQUENCE [LARGE SCALE GENOMIC DNA]</scope>
    <source>
        <strain evidence="1 2">EAF2021</strain>
    </source>
</reference>
<dbReference type="Proteomes" id="UP001470230">
    <property type="component" value="Unassembled WGS sequence"/>
</dbReference>
<name>A0ABR2GNW4_9EUKA</name>
<proteinExistence type="predicted"/>
<gene>
    <name evidence="1" type="ORF">M9Y10_042363</name>
</gene>
<organism evidence="1 2">
    <name type="scientific">Tritrichomonas musculus</name>
    <dbReference type="NCBI Taxonomy" id="1915356"/>
    <lineage>
        <taxon>Eukaryota</taxon>
        <taxon>Metamonada</taxon>
        <taxon>Parabasalia</taxon>
        <taxon>Tritrichomonadida</taxon>
        <taxon>Tritrichomonadidae</taxon>
        <taxon>Tritrichomonas</taxon>
    </lineage>
</organism>
<evidence type="ECO:0000313" key="1">
    <source>
        <dbReference type="EMBL" id="KAK8835648.1"/>
    </source>
</evidence>
<accession>A0ABR2GNW4</accession>
<protein>
    <submittedName>
        <fullName evidence="1">Uncharacterized protein</fullName>
    </submittedName>
</protein>